<name>D3SRN7_NATMM</name>
<organism evidence="2 4">
    <name type="scientific">Natrialba magadii (strain ATCC 43099 / DSM 3394 / CCM 3739 / CIP 104546 / IAM 13178 / JCM 8861 / NBRC 102185 / NCIMB 2190 / MS3)</name>
    <name type="common">Natronobacterium magadii</name>
    <dbReference type="NCBI Taxonomy" id="547559"/>
    <lineage>
        <taxon>Archaea</taxon>
        <taxon>Methanobacteriati</taxon>
        <taxon>Methanobacteriota</taxon>
        <taxon>Stenosarchaea group</taxon>
        <taxon>Halobacteria</taxon>
        <taxon>Halobacteriales</taxon>
        <taxon>Natrialbaceae</taxon>
        <taxon>Natrialba</taxon>
    </lineage>
</organism>
<feature type="transmembrane region" description="Helical" evidence="1">
    <location>
        <begin position="164"/>
        <end position="186"/>
    </location>
</feature>
<dbReference type="PaxDb" id="547559-Nmag_1158"/>
<dbReference type="GO" id="GO:0016020">
    <property type="term" value="C:membrane"/>
    <property type="evidence" value="ECO:0007669"/>
    <property type="project" value="InterPro"/>
</dbReference>
<feature type="transmembrane region" description="Helical" evidence="1">
    <location>
        <begin position="82"/>
        <end position="101"/>
    </location>
</feature>
<evidence type="ECO:0000313" key="3">
    <source>
        <dbReference type="EMBL" id="ELY24909.1"/>
    </source>
</evidence>
<dbReference type="PATRIC" id="fig|547559.17.peg.3606"/>
<dbReference type="AlphaFoldDB" id="D3SRN7"/>
<dbReference type="RefSeq" id="WP_004217037.1">
    <property type="nucleotide sequence ID" value="NC_013922.1"/>
</dbReference>
<protein>
    <submittedName>
        <fullName evidence="2">DUF420 family protein</fullName>
    </submittedName>
</protein>
<keyword evidence="1" id="KW-0812">Transmembrane</keyword>
<dbReference type="InterPro" id="IPR007352">
    <property type="entry name" value="DUF420"/>
</dbReference>
<reference evidence="2" key="4">
    <citation type="submission" date="2016-09" db="EMBL/GenBank/DDBJ databases">
        <authorList>
            <person name="Pfeiffer F."/>
        </authorList>
    </citation>
    <scope>NUCLEOTIDE SEQUENCE</scope>
    <source>
        <strain evidence="2">ATCC 43099</strain>
    </source>
</reference>
<reference evidence="2 4" key="2">
    <citation type="journal article" date="2012" name="BMC Genomics">
        <title>A comparative genomics perspective on the genetic content of the alkaliphilic haloarchaeon Natrialba magadii ATCC 43099T.</title>
        <authorList>
            <person name="Siddaramappa S."/>
            <person name="Challacombe J.F."/>
            <person name="Decastro R.E."/>
            <person name="Pfeiffer F."/>
            <person name="Sastre D.E."/>
            <person name="Gimenez M.I."/>
            <person name="Paggi R.A."/>
            <person name="Detter J.C."/>
            <person name="Davenport K.W."/>
            <person name="Goodwin L.A."/>
            <person name="Kyrpides N."/>
            <person name="Tapia R."/>
            <person name="Pitluck S."/>
            <person name="Lucas S."/>
            <person name="Woyke T."/>
            <person name="Maupin-Furlow J.A."/>
        </authorList>
    </citation>
    <scope>NUCLEOTIDE SEQUENCE [LARGE SCALE GENOMIC DNA]</scope>
    <source>
        <strain evidence="2">ATCC 43099</strain>
        <strain evidence="4">ATCC 43099 / DSM 3394 / CCM 3739 / CIP 104546 / IAM 13178 / JCM 8861 / NBRC 102185 / NCIMB 2190 / MS3</strain>
    </source>
</reference>
<dbReference type="GO" id="GO:0022904">
    <property type="term" value="P:respiratory electron transport chain"/>
    <property type="evidence" value="ECO:0007669"/>
    <property type="project" value="InterPro"/>
</dbReference>
<dbReference type="EMBL" id="AOHS01000057">
    <property type="protein sequence ID" value="ELY24909.1"/>
    <property type="molecule type" value="Genomic_DNA"/>
</dbReference>
<feature type="transmembrane region" description="Helical" evidence="1">
    <location>
        <begin position="12"/>
        <end position="30"/>
    </location>
</feature>
<dbReference type="GO" id="GO:0004129">
    <property type="term" value="F:cytochrome-c oxidase activity"/>
    <property type="evidence" value="ECO:0007669"/>
    <property type="project" value="InterPro"/>
</dbReference>
<dbReference type="EMBL" id="CP001932">
    <property type="protein sequence ID" value="ADD04742.1"/>
    <property type="molecule type" value="Genomic_DNA"/>
</dbReference>
<proteinExistence type="predicted"/>
<dbReference type="Proteomes" id="UP000001879">
    <property type="component" value="Chromosome"/>
</dbReference>
<dbReference type="eggNOG" id="arCOG02864">
    <property type="taxonomic scope" value="Archaea"/>
</dbReference>
<keyword evidence="1" id="KW-0472">Membrane</keyword>
<dbReference type="Pfam" id="PF04238">
    <property type="entry name" value="DUF420"/>
    <property type="match status" value="1"/>
</dbReference>
<dbReference type="InterPro" id="IPR013833">
    <property type="entry name" value="Cyt_c_oxidase_su3_a-hlx"/>
</dbReference>
<gene>
    <name evidence="2" type="ordered locus">Nmag_1158</name>
    <name evidence="3" type="ORF">C500_18313</name>
</gene>
<dbReference type="STRING" id="547559.Nmag_1158"/>
<accession>D3SRN7</accession>
<dbReference type="PANTHER" id="PTHR37692:SF1">
    <property type="entry name" value="DUF420 DOMAIN-CONTAINING PROTEIN"/>
    <property type="match status" value="1"/>
</dbReference>
<evidence type="ECO:0000313" key="5">
    <source>
        <dbReference type="Proteomes" id="UP000011543"/>
    </source>
</evidence>
<feature type="transmembrane region" description="Helical" evidence="1">
    <location>
        <begin position="50"/>
        <end position="70"/>
    </location>
</feature>
<keyword evidence="1" id="KW-1133">Transmembrane helix</keyword>
<sequence length="187" mass="20331">MEYVPRKRVTPLTAILSVVSLIIVFAAAGGRVPQSAVPAAPEWILESIPHLNVAISATAIVTIVVGWRAIRRGDVVAHRRAMLASFGLFGAFLVFYLYRLIATGGPDPFPGPETVYLTVYLPILAIHIFLAVVCIPLVYYALLLAVSRPISELRQTSHARVGRVAASLWLISFSLGIVVYVLGHVLY</sequence>
<dbReference type="KEGG" id="nmg:Nmag_1158"/>
<feature type="transmembrane region" description="Helical" evidence="1">
    <location>
        <begin position="121"/>
        <end position="143"/>
    </location>
</feature>
<evidence type="ECO:0000256" key="1">
    <source>
        <dbReference type="SAM" id="Phobius"/>
    </source>
</evidence>
<reference evidence="4" key="1">
    <citation type="submission" date="2010-02" db="EMBL/GenBank/DDBJ databases">
        <title>Complete sequence of chromosome of Natrialba magadii ATCC 43099.</title>
        <authorList>
            <consortium name="US DOE Joint Genome Institute"/>
            <person name="Lucas S."/>
            <person name="Copeland A."/>
            <person name="Lapidus A."/>
            <person name="Cheng J.-F."/>
            <person name="Bruce D."/>
            <person name="Goodwin L."/>
            <person name="Pitluck S."/>
            <person name="Davenport K."/>
            <person name="Saunders E."/>
            <person name="Detter J.C."/>
            <person name="Han C."/>
            <person name="Tapia R."/>
            <person name="Land M."/>
            <person name="Hauser L."/>
            <person name="Kyrpides N."/>
            <person name="Mikhailova N."/>
            <person name="De Castro R.E."/>
            <person name="Maupin-Furlow J.A."/>
            <person name="Woyke T."/>
        </authorList>
    </citation>
    <scope>NUCLEOTIDE SEQUENCE [LARGE SCALE GENOMIC DNA]</scope>
    <source>
        <strain evidence="4">ATCC 43099 / DSM 3394 / CCM 3739 / CIP 104546 / IAM 13178 / JCM 8861 / NBRC 102185 / NCIMB 2190 / MS3</strain>
    </source>
</reference>
<evidence type="ECO:0000313" key="4">
    <source>
        <dbReference type="Proteomes" id="UP000001879"/>
    </source>
</evidence>
<reference evidence="3 5" key="3">
    <citation type="journal article" date="2014" name="PLoS Genet.">
        <title>Phylogenetically driven sequencing of extremely halophilic archaea reveals strategies for static and dynamic osmo-response.</title>
        <authorList>
            <person name="Becker E.A."/>
            <person name="Seitzer P.M."/>
            <person name="Tritt A."/>
            <person name="Larsen D."/>
            <person name="Krusor M."/>
            <person name="Yao A.I."/>
            <person name="Wu D."/>
            <person name="Madern D."/>
            <person name="Eisen J.A."/>
            <person name="Darling A.E."/>
            <person name="Facciotti M.T."/>
        </authorList>
    </citation>
    <scope>NUCLEOTIDE SEQUENCE [LARGE SCALE GENOMIC DNA]</scope>
    <source>
        <strain evidence="5">ATCC 43099 / DSM 3394 / CCM 3739 / CIP 104546 / IAM 13178 / JCM 8861 / NBRC 102185 / NCIMB 2190 / MS3</strain>
        <strain evidence="3">MS-3</strain>
    </source>
</reference>
<dbReference type="PANTHER" id="PTHR37692">
    <property type="entry name" value="HYPOTHETICAL MEMBRANE SPANNING PROTEIN"/>
    <property type="match status" value="1"/>
</dbReference>
<keyword evidence="4" id="KW-1185">Reference proteome</keyword>
<evidence type="ECO:0000313" key="2">
    <source>
        <dbReference type="EMBL" id="ADD04742.1"/>
    </source>
</evidence>
<dbReference type="OrthoDB" id="202206at2157"/>
<dbReference type="Proteomes" id="UP000011543">
    <property type="component" value="Unassembled WGS sequence"/>
</dbReference>
<dbReference type="GeneID" id="8823990"/>
<dbReference type="HOGENOM" id="CLU_104065_1_0_2"/>
<dbReference type="Gene3D" id="1.20.120.80">
    <property type="entry name" value="Cytochrome c oxidase, subunit III, four-helix bundle"/>
    <property type="match status" value="1"/>
</dbReference>